<evidence type="ECO:0000313" key="2">
    <source>
        <dbReference type="EMBL" id="KAF9873310.1"/>
    </source>
</evidence>
<reference evidence="2" key="1">
    <citation type="submission" date="2020-03" db="EMBL/GenBank/DDBJ databases">
        <authorList>
            <person name="He L."/>
        </authorList>
    </citation>
    <scope>NUCLEOTIDE SEQUENCE</scope>
    <source>
        <strain evidence="2">CkLH20</strain>
    </source>
</reference>
<protein>
    <recommendedName>
        <fullName evidence="4">Protein kinase domain-containing protein</fullName>
    </recommendedName>
</protein>
<feature type="compositionally biased region" description="Acidic residues" evidence="1">
    <location>
        <begin position="509"/>
        <end position="519"/>
    </location>
</feature>
<evidence type="ECO:0008006" key="4">
    <source>
        <dbReference type="Google" id="ProtNLM"/>
    </source>
</evidence>
<name>A0A9P6I799_9PEZI</name>
<dbReference type="AlphaFoldDB" id="A0A9P6I799"/>
<proteinExistence type="predicted"/>
<dbReference type="RefSeq" id="XP_038742771.1">
    <property type="nucleotide sequence ID" value="XM_038891838.1"/>
</dbReference>
<accession>A0A9P6I799</accession>
<evidence type="ECO:0000313" key="3">
    <source>
        <dbReference type="Proteomes" id="UP000781932"/>
    </source>
</evidence>
<comment type="caution">
    <text evidence="2">The sequence shown here is derived from an EMBL/GenBank/DDBJ whole genome shotgun (WGS) entry which is preliminary data.</text>
</comment>
<dbReference type="InterPro" id="IPR051678">
    <property type="entry name" value="AGP_Transferase"/>
</dbReference>
<dbReference type="OrthoDB" id="2906425at2759"/>
<evidence type="ECO:0000256" key="1">
    <source>
        <dbReference type="SAM" id="MobiDB-lite"/>
    </source>
</evidence>
<dbReference type="SUPFAM" id="SSF56112">
    <property type="entry name" value="Protein kinase-like (PK-like)"/>
    <property type="match status" value="1"/>
</dbReference>
<dbReference type="GeneID" id="62164912"/>
<keyword evidence="3" id="KW-1185">Reference proteome</keyword>
<gene>
    <name evidence="2" type="ORF">CkaCkLH20_09123</name>
</gene>
<feature type="region of interest" description="Disordered" evidence="1">
    <location>
        <begin position="493"/>
        <end position="529"/>
    </location>
</feature>
<reference evidence="2" key="2">
    <citation type="submission" date="2020-11" db="EMBL/GenBank/DDBJ databases">
        <title>Whole genome sequencing of Colletotrichum sp.</title>
        <authorList>
            <person name="Li H."/>
        </authorList>
    </citation>
    <scope>NUCLEOTIDE SEQUENCE</scope>
    <source>
        <strain evidence="2">CkLH20</strain>
    </source>
</reference>
<dbReference type="PANTHER" id="PTHR21310:SF15">
    <property type="entry name" value="AMINOGLYCOSIDE PHOSPHOTRANSFERASE DOMAIN-CONTAINING PROTEIN"/>
    <property type="match status" value="1"/>
</dbReference>
<organism evidence="2 3">
    <name type="scientific">Colletotrichum karsti</name>
    <dbReference type="NCBI Taxonomy" id="1095194"/>
    <lineage>
        <taxon>Eukaryota</taxon>
        <taxon>Fungi</taxon>
        <taxon>Dikarya</taxon>
        <taxon>Ascomycota</taxon>
        <taxon>Pezizomycotina</taxon>
        <taxon>Sordariomycetes</taxon>
        <taxon>Hypocreomycetidae</taxon>
        <taxon>Glomerellales</taxon>
        <taxon>Glomerellaceae</taxon>
        <taxon>Colletotrichum</taxon>
        <taxon>Colletotrichum boninense species complex</taxon>
    </lineage>
</organism>
<dbReference type="Proteomes" id="UP000781932">
    <property type="component" value="Unassembled WGS sequence"/>
</dbReference>
<dbReference type="InterPro" id="IPR011009">
    <property type="entry name" value="Kinase-like_dom_sf"/>
</dbReference>
<dbReference type="PANTHER" id="PTHR21310">
    <property type="entry name" value="AMINOGLYCOSIDE PHOSPHOTRANSFERASE-RELATED-RELATED"/>
    <property type="match status" value="1"/>
</dbReference>
<sequence>MVVPSTRNLLNRLTALSQVNLDRRELMFRQILDETIPEIFWGATPTKVDLVPFLEPMLPRRQYKIEFATEPKPGVPKQLLINVDFGANVRDGGIWVSHNFPGENNSNFDHGARIQELARSKVRHRVPRVFRVGMAKTTNFTIDYIVTQYIPDTVSLDKVWSSLNPRNKGKILDDLAEFLESLHEVNMTSLRATKWLSALDLSGAANYTADHVDYHPAATNPIFATDADNHTSVCDCGHAYHDNLRLKYFRVLLEKFDFDSRNRNFPKMSSFELLGDGSDGGFTVTSADNQDATHLNPSLIEFPAAELKKLSNNLRICHMDLEPRNILVKPIIATRGRPAALGEYRLIAITSWEHAVCAPFAYERGVKDGMLGCQFNYDYSWYKLFVEHTKRLIPEDEVHDKYIRAALDIKIRNRERAFDQPNPEHQARWFQREKLVMGAKYRDGYVRAEGAEDHKSPSETAYRNMGDKIVQRLIMRWMAHAVAFHGLVLPPTINDDEEAGSETDHADTDTSDESEEDTADEYHSDTFDD</sequence>
<dbReference type="EMBL" id="JAATWM020000032">
    <property type="protein sequence ID" value="KAF9873310.1"/>
    <property type="molecule type" value="Genomic_DNA"/>
</dbReference>
<feature type="compositionally biased region" description="Basic and acidic residues" evidence="1">
    <location>
        <begin position="520"/>
        <end position="529"/>
    </location>
</feature>